<organism evidence="9">
    <name type="scientific">invertebrate metagenome</name>
    <dbReference type="NCBI Taxonomy" id="1711999"/>
    <lineage>
        <taxon>unclassified sequences</taxon>
        <taxon>metagenomes</taxon>
        <taxon>organismal metagenomes</taxon>
    </lineage>
</organism>
<dbReference type="HAMAP" id="MF_01430">
    <property type="entry name" value="OM_assembly_BamA"/>
    <property type="match status" value="1"/>
</dbReference>
<dbReference type="InterPro" id="IPR034746">
    <property type="entry name" value="POTRA"/>
</dbReference>
<dbReference type="GO" id="GO:0071709">
    <property type="term" value="P:membrane assembly"/>
    <property type="evidence" value="ECO:0007669"/>
    <property type="project" value="InterPro"/>
</dbReference>
<dbReference type="Gene3D" id="2.40.160.50">
    <property type="entry name" value="membrane protein fhac: a member of the omp85/tpsb transporter family"/>
    <property type="match status" value="1"/>
</dbReference>
<dbReference type="PIRSF" id="PIRSF006076">
    <property type="entry name" value="OM_assembly_OMP85"/>
    <property type="match status" value="1"/>
</dbReference>
<evidence type="ECO:0000256" key="2">
    <source>
        <dbReference type="ARBA" id="ARBA00022452"/>
    </source>
</evidence>
<keyword evidence="2" id="KW-1134">Transmembrane beta strand</keyword>
<evidence type="ECO:0000259" key="8">
    <source>
        <dbReference type="PROSITE" id="PS51779"/>
    </source>
</evidence>
<dbReference type="InterPro" id="IPR010827">
    <property type="entry name" value="BamA/TamA_POTRA"/>
</dbReference>
<keyword evidence="3" id="KW-0812">Transmembrane</keyword>
<dbReference type="Gene3D" id="3.10.20.310">
    <property type="entry name" value="membrane protein fhac"/>
    <property type="match status" value="5"/>
</dbReference>
<evidence type="ECO:0000256" key="4">
    <source>
        <dbReference type="ARBA" id="ARBA00022729"/>
    </source>
</evidence>
<protein>
    <submittedName>
        <fullName evidence="9">Outer membrane protein assembly factor YaeT</fullName>
    </submittedName>
</protein>
<evidence type="ECO:0000313" key="9">
    <source>
        <dbReference type="EMBL" id="VBB69440.1"/>
    </source>
</evidence>
<dbReference type="InterPro" id="IPR023707">
    <property type="entry name" value="OM_assembly_BamA"/>
</dbReference>
<feature type="domain" description="POTRA" evidence="8">
    <location>
        <begin position="107"/>
        <end position="184"/>
    </location>
</feature>
<dbReference type="PROSITE" id="PS51257">
    <property type="entry name" value="PROKAR_LIPOPROTEIN"/>
    <property type="match status" value="1"/>
</dbReference>
<dbReference type="PROSITE" id="PS51779">
    <property type="entry name" value="POTRA"/>
    <property type="match status" value="4"/>
</dbReference>
<evidence type="ECO:0000256" key="5">
    <source>
        <dbReference type="ARBA" id="ARBA00022737"/>
    </source>
</evidence>
<dbReference type="AlphaFoldDB" id="A0A484H787"/>
<proteinExistence type="inferred from homology"/>
<keyword evidence="6" id="KW-0472">Membrane</keyword>
<dbReference type="InterPro" id="IPR039910">
    <property type="entry name" value="D15-like"/>
</dbReference>
<sequence>MEAVVLKRTGRLLALTQILTCISVTAACWFVSARAQNGAVIDRIIMEGNQRIETETILSYMLVQEGDLVNTENLDLSLKNLFATGLFSDVNLYHRANRLVVNVVENPIINRLAFEGNLRVRDGILSQAIQLRPRATYTRTKALTDVQNLISLYRRRGRFATTIEPKIIPKEQNRVDLVFEIKEGPATYIQRIHFTGNYQYSDSVLREVLTTQERRWYRFLSSSSTYDSDRLVYDLELLRRFYHQRGYIDFRVLSAVAELTLDRQGFLITLTIEEGERYRYGDVRVNAKAKISHRTSWLVSTRASLLEFIICKKDNWYNITEIETSTQQLLEAVGAMGYAFVDVRPRQEQNQEKHTVDVTYDIQEGPRVFIERIDINGNVRTLEKVIRRELRLAEGDAFNATQLRRSMHRIENLDFFEKVDIYNVFSETASDQTLIKVDIEEKSTGELSFGVGWSTTAGAMIEIGVRERNLLGRGQDLRTALTLGQRRAQVDLSFTEPYFLDRELVAGFDIFTVRRNLQRESSFDSNTMGGSLRIGFIYNELLHQNFHYTVKRDKIENVRILASPAIKLQEGVAIQSSIGQSITYDTRDNRIHPTGGHVIRLSNDIAGLGGTDQFVRTNLSVDQYFSFGDHFILKCSADAGHIIGLGRAVRIGQRYFLGGDNLRGFKSSGVGPRDKRSKDSLGGNWLVAGTVEVTFPLGLPEELGVKGKVFSDFGTLGQFDDLQAAQVHGSTAMRVSAGAGVTWKSPVGPLSLDMGVPLKKEPFDQTEIFRFNFGTRF</sequence>
<keyword evidence="7" id="KW-0998">Cell outer membrane</keyword>
<dbReference type="NCBIfam" id="TIGR03303">
    <property type="entry name" value="OM_YaeT"/>
    <property type="match status" value="1"/>
</dbReference>
<evidence type="ECO:0000256" key="7">
    <source>
        <dbReference type="ARBA" id="ARBA00023237"/>
    </source>
</evidence>
<feature type="domain" description="POTRA" evidence="8">
    <location>
        <begin position="368"/>
        <end position="442"/>
    </location>
</feature>
<dbReference type="Pfam" id="PF01103">
    <property type="entry name" value="Omp85"/>
    <property type="match status" value="1"/>
</dbReference>
<dbReference type="InterPro" id="IPR000184">
    <property type="entry name" value="Bac_surfAg_D15"/>
</dbReference>
<dbReference type="EMBL" id="LR026963">
    <property type="protein sequence ID" value="VBB69440.1"/>
    <property type="molecule type" value="Genomic_DNA"/>
</dbReference>
<evidence type="ECO:0000256" key="1">
    <source>
        <dbReference type="ARBA" id="ARBA00004370"/>
    </source>
</evidence>
<reference evidence="9" key="1">
    <citation type="submission" date="2018-10" db="EMBL/GenBank/DDBJ databases">
        <authorList>
            <person name="Gruber-Vodicka H."/>
            <person name="Jaeckle O."/>
        </authorList>
    </citation>
    <scope>NUCLEOTIDE SEQUENCE</scope>
</reference>
<keyword evidence="5" id="KW-0677">Repeat</keyword>
<gene>
    <name evidence="9" type="ORF">RIEGSTA812A_PEG_913</name>
</gene>
<evidence type="ECO:0000256" key="6">
    <source>
        <dbReference type="ARBA" id="ARBA00023136"/>
    </source>
</evidence>
<accession>A0A484H787</accession>
<feature type="domain" description="POTRA" evidence="8">
    <location>
        <begin position="187"/>
        <end position="275"/>
    </location>
</feature>
<feature type="domain" description="POTRA" evidence="8">
    <location>
        <begin position="39"/>
        <end position="106"/>
    </location>
</feature>
<dbReference type="PANTHER" id="PTHR12815:SF23">
    <property type="entry name" value="OUTER MEMBRANE PROTEIN ASSEMBLY FACTOR BAMA"/>
    <property type="match status" value="1"/>
</dbReference>
<dbReference type="GO" id="GO:0019867">
    <property type="term" value="C:outer membrane"/>
    <property type="evidence" value="ECO:0007669"/>
    <property type="project" value="InterPro"/>
</dbReference>
<name>A0A484H787_9ZZZZ</name>
<keyword evidence="4" id="KW-0732">Signal</keyword>
<dbReference type="Pfam" id="PF07244">
    <property type="entry name" value="POTRA"/>
    <property type="match status" value="5"/>
</dbReference>
<evidence type="ECO:0000256" key="3">
    <source>
        <dbReference type="ARBA" id="ARBA00022692"/>
    </source>
</evidence>
<comment type="subcellular location">
    <subcellularLocation>
        <location evidence="1">Membrane</location>
    </subcellularLocation>
</comment>
<dbReference type="PANTHER" id="PTHR12815">
    <property type="entry name" value="SORTING AND ASSEMBLY MACHINERY SAMM50 PROTEIN FAMILY MEMBER"/>
    <property type="match status" value="1"/>
</dbReference>